<keyword evidence="3" id="KW-0804">Transcription</keyword>
<evidence type="ECO:0000313" key="5">
    <source>
        <dbReference type="EMBL" id="MBN3555811.1"/>
    </source>
</evidence>
<dbReference type="PROSITE" id="PS00041">
    <property type="entry name" value="HTH_ARAC_FAMILY_1"/>
    <property type="match status" value="1"/>
</dbReference>
<accession>A0ABS2ZT67</accession>
<dbReference type="SUPFAM" id="SSF46689">
    <property type="entry name" value="Homeodomain-like"/>
    <property type="match status" value="2"/>
</dbReference>
<dbReference type="InterPro" id="IPR018060">
    <property type="entry name" value="HTH_AraC"/>
</dbReference>
<evidence type="ECO:0000313" key="6">
    <source>
        <dbReference type="Proteomes" id="UP001296923"/>
    </source>
</evidence>
<dbReference type="InterPro" id="IPR011256">
    <property type="entry name" value="Reg_factor_effector_dom_sf"/>
</dbReference>
<dbReference type="InterPro" id="IPR050959">
    <property type="entry name" value="MarA-like"/>
</dbReference>
<dbReference type="InterPro" id="IPR029441">
    <property type="entry name" value="Cass2"/>
</dbReference>
<dbReference type="Gene3D" id="1.10.10.60">
    <property type="entry name" value="Homeodomain-like"/>
    <property type="match status" value="2"/>
</dbReference>
<protein>
    <submittedName>
        <fullName evidence="5">AraC family transcriptional regulator</fullName>
    </submittedName>
</protein>
<evidence type="ECO:0000256" key="1">
    <source>
        <dbReference type="ARBA" id="ARBA00023015"/>
    </source>
</evidence>
<dbReference type="EMBL" id="JAFHKR010000039">
    <property type="protein sequence ID" value="MBN3555811.1"/>
    <property type="molecule type" value="Genomic_DNA"/>
</dbReference>
<dbReference type="InterPro" id="IPR020449">
    <property type="entry name" value="Tscrpt_reg_AraC-type_HTH"/>
</dbReference>
<dbReference type="SMART" id="SM00871">
    <property type="entry name" value="AraC_E_bind"/>
    <property type="match status" value="1"/>
</dbReference>
<feature type="domain" description="HTH araC/xylS-type" evidence="4">
    <location>
        <begin position="8"/>
        <end position="106"/>
    </location>
</feature>
<dbReference type="PROSITE" id="PS01124">
    <property type="entry name" value="HTH_ARAC_FAMILY_2"/>
    <property type="match status" value="1"/>
</dbReference>
<dbReference type="PANTHER" id="PTHR47504:SF5">
    <property type="entry name" value="RIGHT ORIGIN-BINDING PROTEIN"/>
    <property type="match status" value="1"/>
</dbReference>
<dbReference type="PRINTS" id="PR00032">
    <property type="entry name" value="HTHARAC"/>
</dbReference>
<dbReference type="InterPro" id="IPR010499">
    <property type="entry name" value="AraC_E-bd"/>
</dbReference>
<comment type="caution">
    <text evidence="5">The sequence shown here is derived from an EMBL/GenBank/DDBJ whole genome shotgun (WGS) entry which is preliminary data.</text>
</comment>
<dbReference type="InterPro" id="IPR009057">
    <property type="entry name" value="Homeodomain-like_sf"/>
</dbReference>
<keyword evidence="6" id="KW-1185">Reference proteome</keyword>
<sequence length="281" mass="32416">MEWLNRMEEALDYMESKMEEPLNIVEIAKIAYSSPFHFQRMFYMITGMTVAEYVRKRKLTLAAQELAISSSKVINVAMKYGYKTPESFSKAFRKIHGIPPSEARRSGVSLKAFPRISFQLTISGDRELEYIIDEKDSFMICGKTTTLTCGNEGRTRQDFWGECMRDGTIDEITQDSNSHTLLGITCNFDEEFTYMIGKKSEAVQTTEHWTRIEIPSATWAVFSCYGTIPEAVQKGFHQVYHEWFPATDYQHAGLPEIEMYAQDLSKPRGNRTEIWIPVEKK</sequence>
<keyword evidence="1" id="KW-0805">Transcription regulation</keyword>
<name>A0ABS2ZT67_9BACL</name>
<dbReference type="Pfam" id="PF12833">
    <property type="entry name" value="HTH_18"/>
    <property type="match status" value="1"/>
</dbReference>
<dbReference type="Pfam" id="PF14526">
    <property type="entry name" value="Cass2"/>
    <property type="match status" value="1"/>
</dbReference>
<keyword evidence="2" id="KW-0238">DNA-binding</keyword>
<organism evidence="5 6">
    <name type="scientific">Fictibacillus nanhaiensis</name>
    <dbReference type="NCBI Taxonomy" id="742169"/>
    <lineage>
        <taxon>Bacteria</taxon>
        <taxon>Bacillati</taxon>
        <taxon>Bacillota</taxon>
        <taxon>Bacilli</taxon>
        <taxon>Bacillales</taxon>
        <taxon>Fictibacillaceae</taxon>
        <taxon>Fictibacillus</taxon>
    </lineage>
</organism>
<dbReference type="RefSeq" id="WP_205726598.1">
    <property type="nucleotide sequence ID" value="NZ_JAFHKR010000039.1"/>
</dbReference>
<reference evidence="5 6" key="1">
    <citation type="submission" date="2021-01" db="EMBL/GenBank/DDBJ databases">
        <title>Genome Sequencing of Type Strains.</title>
        <authorList>
            <person name="Lemaire J.F."/>
            <person name="Inderbitzin P."/>
            <person name="Collins S.B."/>
            <person name="Wespe N."/>
            <person name="Knight-Connoni V."/>
        </authorList>
    </citation>
    <scope>NUCLEOTIDE SEQUENCE [LARGE SCALE GENOMIC DNA]</scope>
    <source>
        <strain evidence="5 6">DSM 23009</strain>
    </source>
</reference>
<dbReference type="Gene3D" id="3.20.80.10">
    <property type="entry name" value="Regulatory factor, effector binding domain"/>
    <property type="match status" value="1"/>
</dbReference>
<dbReference type="SMART" id="SM00342">
    <property type="entry name" value="HTH_ARAC"/>
    <property type="match status" value="1"/>
</dbReference>
<evidence type="ECO:0000259" key="4">
    <source>
        <dbReference type="PROSITE" id="PS01124"/>
    </source>
</evidence>
<dbReference type="SUPFAM" id="SSF55136">
    <property type="entry name" value="Probable bacterial effector-binding domain"/>
    <property type="match status" value="1"/>
</dbReference>
<dbReference type="Proteomes" id="UP001296923">
    <property type="component" value="Unassembled WGS sequence"/>
</dbReference>
<evidence type="ECO:0000256" key="2">
    <source>
        <dbReference type="ARBA" id="ARBA00023125"/>
    </source>
</evidence>
<gene>
    <name evidence="5" type="ORF">JYA63_16150</name>
</gene>
<dbReference type="InterPro" id="IPR018062">
    <property type="entry name" value="HTH_AraC-typ_CS"/>
</dbReference>
<proteinExistence type="predicted"/>
<dbReference type="PANTHER" id="PTHR47504">
    <property type="entry name" value="RIGHT ORIGIN-BINDING PROTEIN"/>
    <property type="match status" value="1"/>
</dbReference>
<evidence type="ECO:0000256" key="3">
    <source>
        <dbReference type="ARBA" id="ARBA00023163"/>
    </source>
</evidence>